<dbReference type="AlphaFoldDB" id="A0A8H5WBA9"/>
<feature type="compositionally biased region" description="Low complexity" evidence="1">
    <location>
        <begin position="250"/>
        <end position="296"/>
    </location>
</feature>
<evidence type="ECO:0000313" key="3">
    <source>
        <dbReference type="EMBL" id="KAF5656132.1"/>
    </source>
</evidence>
<proteinExistence type="predicted"/>
<keyword evidence="2" id="KW-0732">Signal</keyword>
<protein>
    <recommendedName>
        <fullName evidence="5">Proteoglycan</fullName>
    </recommendedName>
</protein>
<feature type="region of interest" description="Disordered" evidence="1">
    <location>
        <begin position="250"/>
        <end position="307"/>
    </location>
</feature>
<feature type="compositionally biased region" description="Polar residues" evidence="1">
    <location>
        <begin position="577"/>
        <end position="598"/>
    </location>
</feature>
<feature type="chain" id="PRO_5034427867" description="Proteoglycan" evidence="2">
    <location>
        <begin position="24"/>
        <end position="710"/>
    </location>
</feature>
<dbReference type="PROSITE" id="PS51257">
    <property type="entry name" value="PROKAR_LIPOPROTEIN"/>
    <property type="match status" value="1"/>
</dbReference>
<feature type="signal peptide" evidence="2">
    <location>
        <begin position="1"/>
        <end position="23"/>
    </location>
</feature>
<evidence type="ECO:0000313" key="4">
    <source>
        <dbReference type="Proteomes" id="UP000567885"/>
    </source>
</evidence>
<dbReference type="EMBL" id="JAAGWQ010000382">
    <property type="protein sequence ID" value="KAF5656132.1"/>
    <property type="molecule type" value="Genomic_DNA"/>
</dbReference>
<feature type="region of interest" description="Disordered" evidence="1">
    <location>
        <begin position="375"/>
        <end position="400"/>
    </location>
</feature>
<feature type="compositionally biased region" description="Polar residues" evidence="1">
    <location>
        <begin position="616"/>
        <end position="626"/>
    </location>
</feature>
<feature type="compositionally biased region" description="Polar residues" evidence="1">
    <location>
        <begin position="163"/>
        <end position="173"/>
    </location>
</feature>
<feature type="compositionally biased region" description="Low complexity" evidence="1">
    <location>
        <begin position="122"/>
        <end position="162"/>
    </location>
</feature>
<feature type="compositionally biased region" description="Polar residues" evidence="1">
    <location>
        <begin position="534"/>
        <end position="549"/>
    </location>
</feature>
<dbReference type="OrthoDB" id="5106066at2759"/>
<organism evidence="3 4">
    <name type="scientific">Fusarium heterosporum</name>
    <dbReference type="NCBI Taxonomy" id="42747"/>
    <lineage>
        <taxon>Eukaryota</taxon>
        <taxon>Fungi</taxon>
        <taxon>Dikarya</taxon>
        <taxon>Ascomycota</taxon>
        <taxon>Pezizomycotina</taxon>
        <taxon>Sordariomycetes</taxon>
        <taxon>Hypocreomycetidae</taxon>
        <taxon>Hypocreales</taxon>
        <taxon>Nectriaceae</taxon>
        <taxon>Fusarium</taxon>
        <taxon>Fusarium heterosporum species complex</taxon>
    </lineage>
</organism>
<name>A0A8H5WBA9_FUSHE</name>
<dbReference type="Proteomes" id="UP000567885">
    <property type="component" value="Unassembled WGS sequence"/>
</dbReference>
<sequence>MKPSNRLGAFWALHLSLVPSVLAAASCSQLTGSIYTGPNGDKFDISCDTSIVNGNIFAYYSDGDEFQDCVDRCDAVSICVSALYLSGSGDCALINSYQGTRPYNGNDVAIKRTATSETTTSTEFTSTVASSNEVISTEVSSAETSSIEVTSTEASSTEVTSIGDSSTETSSIRVTSTEVTSKEVISTEVSSTETSSIEVTSTEASSTEVTSIGDSSTETSSIELTSTGTSSTEVTSFVVTPTVVSLTETLSTEEVASTEATSTTASAATSSESSPNSRASTLATTTTDSPYTSTASVEASTNDCDDETSTIESSIFKVTSTATGSMIQPTTLSTDILSSSVTTLQASELSTCASSEASASTSFVSSLTIAETPNSISKSLPSSLTSETLPSLPASSKNSVTETLTTYTQVASSSYPSSETTDLGYKTHSASDVFTVETKSASRMTTPYPTSDYVWTVYLTMVEYITCSTGLVPQTVTTTTYVTTDGQDGSHKPPVVTLPPGCIGGYQIDASGQSYPVARPTKELHGNDSDRGYGQSSVRPTPAPSSNSHPAYENGKPHVPAPTAESPEDSEPEYSNGLPSVPQSTQESHGNSSDNKYSQAFVPGRGSPEPDKKEPQQTQNEASPTAISAYGPRIPTNSLVSSIIHHGQTDISRTFTIKTTPTEERQASSATSSAREEIPSTPVIASGANRHQGMVWTVIASTLITLRIYF</sequence>
<feature type="region of interest" description="Disordered" evidence="1">
    <location>
        <begin position="517"/>
        <end position="632"/>
    </location>
</feature>
<feature type="compositionally biased region" description="Low complexity" evidence="1">
    <location>
        <begin position="375"/>
        <end position="396"/>
    </location>
</feature>
<feature type="region of interest" description="Disordered" evidence="1">
    <location>
        <begin position="122"/>
        <end position="233"/>
    </location>
</feature>
<feature type="compositionally biased region" description="Basic and acidic residues" evidence="1">
    <location>
        <begin position="520"/>
        <end position="531"/>
    </location>
</feature>
<feature type="compositionally biased region" description="Low complexity" evidence="1">
    <location>
        <begin position="174"/>
        <end position="233"/>
    </location>
</feature>
<keyword evidence="4" id="KW-1185">Reference proteome</keyword>
<comment type="caution">
    <text evidence="3">The sequence shown here is derived from an EMBL/GenBank/DDBJ whole genome shotgun (WGS) entry which is preliminary data.</text>
</comment>
<evidence type="ECO:0008006" key="5">
    <source>
        <dbReference type="Google" id="ProtNLM"/>
    </source>
</evidence>
<evidence type="ECO:0000256" key="2">
    <source>
        <dbReference type="SAM" id="SignalP"/>
    </source>
</evidence>
<gene>
    <name evidence="3" type="ORF">FHETE_11088</name>
</gene>
<evidence type="ECO:0000256" key="1">
    <source>
        <dbReference type="SAM" id="MobiDB-lite"/>
    </source>
</evidence>
<reference evidence="3 4" key="1">
    <citation type="submission" date="2020-05" db="EMBL/GenBank/DDBJ databases">
        <title>Identification and distribution of gene clusters putatively required for synthesis of sphingolipid metabolism inhibitors in phylogenetically diverse species of the filamentous fungus Fusarium.</title>
        <authorList>
            <person name="Kim H.-S."/>
            <person name="Busman M."/>
            <person name="Brown D.W."/>
            <person name="Divon H."/>
            <person name="Uhlig S."/>
            <person name="Proctor R.H."/>
        </authorList>
    </citation>
    <scope>NUCLEOTIDE SEQUENCE [LARGE SCALE GENOMIC DNA]</scope>
    <source>
        <strain evidence="3 4">NRRL 20693</strain>
    </source>
</reference>
<accession>A0A8H5WBA9</accession>